<reference evidence="5" key="1">
    <citation type="submission" date="2023-06" db="EMBL/GenBank/DDBJ databases">
        <title>Genomic analysis of the entomopathogenic nematode Steinernema hermaphroditum.</title>
        <authorList>
            <person name="Schwarz E.M."/>
            <person name="Heppert J.K."/>
            <person name="Baniya A."/>
            <person name="Schwartz H.T."/>
            <person name="Tan C.-H."/>
            <person name="Antoshechkin I."/>
            <person name="Sternberg P.W."/>
            <person name="Goodrich-Blair H."/>
            <person name="Dillman A.R."/>
        </authorList>
    </citation>
    <scope>NUCLEOTIDE SEQUENCE</scope>
    <source>
        <strain evidence="5">PS9179</strain>
        <tissue evidence="5">Whole animal</tissue>
    </source>
</reference>
<feature type="region of interest" description="Disordered" evidence="2">
    <location>
        <begin position="25"/>
        <end position="83"/>
    </location>
</feature>
<dbReference type="Gene3D" id="3.30.30.10">
    <property type="entry name" value="Knottin, scorpion toxin-like"/>
    <property type="match status" value="1"/>
</dbReference>
<comment type="caution">
    <text evidence="5">The sequence shown here is derived from an EMBL/GenBank/DDBJ whole genome shotgun (WGS) entry which is preliminary data.</text>
</comment>
<evidence type="ECO:0000256" key="1">
    <source>
        <dbReference type="ARBA" id="ARBA00023157"/>
    </source>
</evidence>
<dbReference type="EMBL" id="JAUCMV010000003">
    <property type="protein sequence ID" value="KAK0408040.1"/>
    <property type="molecule type" value="Genomic_DNA"/>
</dbReference>
<name>A0AA39HLD6_9BILA</name>
<feature type="transmembrane region" description="Helical" evidence="3">
    <location>
        <begin position="91"/>
        <end position="113"/>
    </location>
</feature>
<feature type="domain" description="Invertebrate defensins family profile" evidence="4">
    <location>
        <begin position="112"/>
        <end position="138"/>
    </location>
</feature>
<dbReference type="Proteomes" id="UP001175271">
    <property type="component" value="Unassembled WGS sequence"/>
</dbReference>
<dbReference type="InterPro" id="IPR036574">
    <property type="entry name" value="Scorpion_toxin-like_sf"/>
</dbReference>
<feature type="compositionally biased region" description="Basic and acidic residues" evidence="2">
    <location>
        <begin position="40"/>
        <end position="50"/>
    </location>
</feature>
<organism evidence="5 6">
    <name type="scientific">Steinernema hermaphroditum</name>
    <dbReference type="NCBI Taxonomy" id="289476"/>
    <lineage>
        <taxon>Eukaryota</taxon>
        <taxon>Metazoa</taxon>
        <taxon>Ecdysozoa</taxon>
        <taxon>Nematoda</taxon>
        <taxon>Chromadorea</taxon>
        <taxon>Rhabditida</taxon>
        <taxon>Tylenchina</taxon>
        <taxon>Panagrolaimomorpha</taxon>
        <taxon>Strongyloidoidea</taxon>
        <taxon>Steinernematidae</taxon>
        <taxon>Steinernema</taxon>
    </lineage>
</organism>
<dbReference type="GO" id="GO:0006952">
    <property type="term" value="P:defense response"/>
    <property type="evidence" value="ECO:0007669"/>
    <property type="project" value="InterPro"/>
</dbReference>
<evidence type="ECO:0000313" key="6">
    <source>
        <dbReference type="Proteomes" id="UP001175271"/>
    </source>
</evidence>
<keyword evidence="6" id="KW-1185">Reference proteome</keyword>
<gene>
    <name evidence="5" type="ORF">QR680_003742</name>
</gene>
<proteinExistence type="predicted"/>
<feature type="compositionally biased region" description="Polar residues" evidence="2">
    <location>
        <begin position="26"/>
        <end position="36"/>
    </location>
</feature>
<dbReference type="SUPFAM" id="SSF57095">
    <property type="entry name" value="Scorpion toxin-like"/>
    <property type="match status" value="1"/>
</dbReference>
<dbReference type="AlphaFoldDB" id="A0AA39HLD6"/>
<feature type="compositionally biased region" description="Low complexity" evidence="2">
    <location>
        <begin position="65"/>
        <end position="82"/>
    </location>
</feature>
<sequence>MSTQSTPAMPTHRGFSTKAREVLLDSPNSVSMQEQQAKLPKIESDGDVRKGFFNGCPAFRNSTDSQSAQKPGSSGSKPSGSKSLDKVMRPLTFLFVLVLVVALFELHVVSAGFGCPGDQLQCSNYCRSIGRRAGYCDGPLKLRHTMSTQSTPAMPTHRGFSSKAREILLDPPGTSTMQQQQAKLGNIQESPSRVTPLRRLSGFAKVESEGELRRAILNGCAIFRRSDSQSTQKSNLSTKSSPIRESEFDDLDDFSKVQKLPKVHKLIGEIGKTKSASDVTRKNTVIKTFQQENILKLPSVDSDLEKATRYRKIVQREESFSSVGSFSDVFDGQAARKSTYHMK</sequence>
<feature type="region of interest" description="Disordered" evidence="2">
    <location>
        <begin position="1"/>
        <end position="20"/>
    </location>
</feature>
<keyword evidence="1" id="KW-1015">Disulfide bond</keyword>
<evidence type="ECO:0000259" key="4">
    <source>
        <dbReference type="Pfam" id="PF01097"/>
    </source>
</evidence>
<evidence type="ECO:0000313" key="5">
    <source>
        <dbReference type="EMBL" id="KAK0408040.1"/>
    </source>
</evidence>
<keyword evidence="3" id="KW-0812">Transmembrane</keyword>
<dbReference type="InterPro" id="IPR001542">
    <property type="entry name" value="Defensin_invertebrate/fungal"/>
</dbReference>
<accession>A0AA39HLD6</accession>
<evidence type="ECO:0000256" key="2">
    <source>
        <dbReference type="SAM" id="MobiDB-lite"/>
    </source>
</evidence>
<keyword evidence="3" id="KW-0472">Membrane</keyword>
<keyword evidence="3" id="KW-1133">Transmembrane helix</keyword>
<protein>
    <recommendedName>
        <fullName evidence="4">Invertebrate defensins family profile domain-containing protein</fullName>
    </recommendedName>
</protein>
<evidence type="ECO:0000256" key="3">
    <source>
        <dbReference type="SAM" id="Phobius"/>
    </source>
</evidence>
<dbReference type="Pfam" id="PF01097">
    <property type="entry name" value="Defensin_2"/>
    <property type="match status" value="1"/>
</dbReference>